<dbReference type="Gene3D" id="3.20.20.30">
    <property type="entry name" value="Luciferase-like domain"/>
    <property type="match status" value="1"/>
</dbReference>
<dbReference type="PANTHER" id="PTHR30137:SF15">
    <property type="entry name" value="BLL6902 PROTEIN"/>
    <property type="match status" value="1"/>
</dbReference>
<dbReference type="Pfam" id="PF00296">
    <property type="entry name" value="Bac_luciferase"/>
    <property type="match status" value="1"/>
</dbReference>
<sequence>MLRFVAPTALNNVSVPIVGAVNTRTELSSQPGLSIFLQTPPEADPGRSYAQALGAIESAERLGYETAWIAEAHFAPIGLPSALAFLSAAAQRTTRIRLGTAVVPLVFDHPIRLAETAAVADFLSGGRIEFGVGKSNGGGFSTSAFAAFRLDESDKDALYDTTLAALKEALHGVIDGGEKALHVYPPPGALLTRVWQATATGTNAAAIGRAGDGLLLHRLAFEGETGPVQAALVDRYLDALPAGAEPRIGVSRSVLPAASRADALALVRSDFAKNPVQYTGFGAASPEEYLQRSNVYYGTVDEIAERLGDDEAVARSTDYLFSIPLPNESAEFGDGLRAIAEELYPRLPLGAEATHRAGSSTLRAAV</sequence>
<evidence type="ECO:0000313" key="3">
    <source>
        <dbReference type="Proteomes" id="UP001500929"/>
    </source>
</evidence>
<dbReference type="EMBL" id="BAAAQY010000006">
    <property type="protein sequence ID" value="GAA2237170.1"/>
    <property type="molecule type" value="Genomic_DNA"/>
</dbReference>
<dbReference type="InterPro" id="IPR011251">
    <property type="entry name" value="Luciferase-like_dom"/>
</dbReference>
<dbReference type="InterPro" id="IPR050766">
    <property type="entry name" value="Bact_Lucif_Oxidored"/>
</dbReference>
<gene>
    <name evidence="2" type="ORF">GCM10009851_22730</name>
</gene>
<feature type="domain" description="Luciferase-like" evidence="1">
    <location>
        <begin position="40"/>
        <end position="275"/>
    </location>
</feature>
<dbReference type="Proteomes" id="UP001500929">
    <property type="component" value="Unassembled WGS sequence"/>
</dbReference>
<reference evidence="2 3" key="1">
    <citation type="journal article" date="2019" name="Int. J. Syst. Evol. Microbiol.">
        <title>The Global Catalogue of Microorganisms (GCM) 10K type strain sequencing project: providing services to taxonomists for standard genome sequencing and annotation.</title>
        <authorList>
            <consortium name="The Broad Institute Genomics Platform"/>
            <consortium name="The Broad Institute Genome Sequencing Center for Infectious Disease"/>
            <person name="Wu L."/>
            <person name="Ma J."/>
        </authorList>
    </citation>
    <scope>NUCLEOTIDE SEQUENCE [LARGE SCALE GENOMIC DNA]</scope>
    <source>
        <strain evidence="2 3">JCM 16117</strain>
    </source>
</reference>
<evidence type="ECO:0000259" key="1">
    <source>
        <dbReference type="Pfam" id="PF00296"/>
    </source>
</evidence>
<proteinExistence type="predicted"/>
<accession>A0ABN3DNA1</accession>
<dbReference type="InterPro" id="IPR036661">
    <property type="entry name" value="Luciferase-like_sf"/>
</dbReference>
<comment type="caution">
    <text evidence="2">The sequence shown here is derived from an EMBL/GenBank/DDBJ whole genome shotgun (WGS) entry which is preliminary data.</text>
</comment>
<dbReference type="PANTHER" id="PTHR30137">
    <property type="entry name" value="LUCIFERASE-LIKE MONOOXYGENASE"/>
    <property type="match status" value="1"/>
</dbReference>
<protein>
    <submittedName>
        <fullName evidence="2">FMN-dependent luciferase-like monooxygenase</fullName>
    </submittedName>
</protein>
<keyword evidence="3" id="KW-1185">Reference proteome</keyword>
<name>A0ABN3DNA1_9MICO</name>
<evidence type="ECO:0000313" key="2">
    <source>
        <dbReference type="EMBL" id="GAA2237170.1"/>
    </source>
</evidence>
<dbReference type="SUPFAM" id="SSF51679">
    <property type="entry name" value="Bacterial luciferase-like"/>
    <property type="match status" value="1"/>
</dbReference>
<organism evidence="2 3">
    <name type="scientific">Herbiconiux moechotypicola</name>
    <dbReference type="NCBI Taxonomy" id="637393"/>
    <lineage>
        <taxon>Bacteria</taxon>
        <taxon>Bacillati</taxon>
        <taxon>Actinomycetota</taxon>
        <taxon>Actinomycetes</taxon>
        <taxon>Micrococcales</taxon>
        <taxon>Microbacteriaceae</taxon>
        <taxon>Herbiconiux</taxon>
    </lineage>
</organism>